<dbReference type="RefSeq" id="WP_212708690.1">
    <property type="nucleotide sequence ID" value="NZ_BAAAFW010000025.1"/>
</dbReference>
<reference evidence="2" key="1">
    <citation type="journal article" date="2019" name="Int. J. Syst. Evol. Microbiol.">
        <title>The Global Catalogue of Microorganisms (GCM) 10K type strain sequencing project: providing services to taxonomists for standard genome sequencing and annotation.</title>
        <authorList>
            <consortium name="The Broad Institute Genomics Platform"/>
            <consortium name="The Broad Institute Genome Sequencing Center for Infectious Disease"/>
            <person name="Wu L."/>
            <person name="Ma J."/>
        </authorList>
    </citation>
    <scope>NUCLEOTIDE SEQUENCE [LARGE SCALE GENOMIC DNA]</scope>
    <source>
        <strain evidence="2">CGMCC 4.1530</strain>
    </source>
</reference>
<dbReference type="SUPFAM" id="SSF49354">
    <property type="entry name" value="PapD-like"/>
    <property type="match status" value="1"/>
</dbReference>
<protein>
    <submittedName>
        <fullName evidence="1">Fimbria/pilus periplasmic chaperone</fullName>
    </submittedName>
</protein>
<proteinExistence type="predicted"/>
<comment type="caution">
    <text evidence="1">The sequence shown here is derived from an EMBL/GenBank/DDBJ whole genome shotgun (WGS) entry which is preliminary data.</text>
</comment>
<accession>A0ABW1VNX0</accession>
<dbReference type="InterPro" id="IPR008962">
    <property type="entry name" value="PapD-like_sf"/>
</dbReference>
<gene>
    <name evidence="1" type="ORF">ACFP73_04430</name>
</gene>
<dbReference type="Gene3D" id="2.60.40.10">
    <property type="entry name" value="Immunoglobulins"/>
    <property type="match status" value="1"/>
</dbReference>
<dbReference type="Proteomes" id="UP001596215">
    <property type="component" value="Unassembled WGS sequence"/>
</dbReference>
<organism evidence="1 2">
    <name type="scientific">Tatumella punctata</name>
    <dbReference type="NCBI Taxonomy" id="399969"/>
    <lineage>
        <taxon>Bacteria</taxon>
        <taxon>Pseudomonadati</taxon>
        <taxon>Pseudomonadota</taxon>
        <taxon>Gammaproteobacteria</taxon>
        <taxon>Enterobacterales</taxon>
        <taxon>Erwiniaceae</taxon>
        <taxon>Tatumella</taxon>
    </lineage>
</organism>
<evidence type="ECO:0000313" key="2">
    <source>
        <dbReference type="Proteomes" id="UP001596215"/>
    </source>
</evidence>
<sequence>MLKRHGKTYLKRLLILITGFILLLPVRVAGIESGNLTLALPAERNFIARQVRNNNRSARIYQVTLYPVRRPAEHEQRLPATDGQLLFSPKTMILQPAESDNFKFYYRGPADTKERYYRISIEEIATRDLSVPYRGGGQISMQPAVVLDTLLIVRPRKIHFSYQWQPDNGRLINNGNTYFKLIIRPRCQSKEQQELAWYLLPGEQLQNKQLAGAASSYLIYDQRFITLNQRCH</sequence>
<evidence type="ECO:0000313" key="1">
    <source>
        <dbReference type="EMBL" id="MFC6361347.1"/>
    </source>
</evidence>
<name>A0ABW1VNX0_9GAMM</name>
<keyword evidence="2" id="KW-1185">Reference proteome</keyword>
<dbReference type="EMBL" id="JBHSUC010000003">
    <property type="protein sequence ID" value="MFC6361347.1"/>
    <property type="molecule type" value="Genomic_DNA"/>
</dbReference>
<dbReference type="InterPro" id="IPR013783">
    <property type="entry name" value="Ig-like_fold"/>
</dbReference>